<organism evidence="1 2">
    <name type="scientific">Protochlamydia amoebophila (strain UWE25)</name>
    <dbReference type="NCBI Taxonomy" id="264201"/>
    <lineage>
        <taxon>Bacteria</taxon>
        <taxon>Pseudomonadati</taxon>
        <taxon>Chlamydiota</taxon>
        <taxon>Chlamydiia</taxon>
        <taxon>Parachlamydiales</taxon>
        <taxon>Parachlamydiaceae</taxon>
        <taxon>Candidatus Protochlamydia</taxon>
    </lineage>
</organism>
<dbReference type="eggNOG" id="COG3896">
    <property type="taxonomic scope" value="Bacteria"/>
</dbReference>
<accession>Q6MDU4</accession>
<dbReference type="Proteomes" id="UP000000529">
    <property type="component" value="Chromosome"/>
</dbReference>
<evidence type="ECO:0000313" key="2">
    <source>
        <dbReference type="Proteomes" id="UP000000529"/>
    </source>
</evidence>
<dbReference type="KEGG" id="pcu:PC_RS10285"/>
<gene>
    <name evidence="1" type="ORF">PC_RS10285</name>
</gene>
<dbReference type="Gene3D" id="3.40.50.300">
    <property type="entry name" value="P-loop containing nucleotide triphosphate hydrolases"/>
    <property type="match status" value="1"/>
</dbReference>
<dbReference type="HOGENOM" id="CLU_2410601_0_0_0"/>
<dbReference type="Pfam" id="PF07931">
    <property type="entry name" value="CPT"/>
    <property type="match status" value="1"/>
</dbReference>
<keyword evidence="2" id="KW-1185">Reference proteome</keyword>
<dbReference type="OrthoDB" id="9811101at2"/>
<dbReference type="EMBL" id="BX908798">
    <property type="protein sequence ID" value="CAF23255.1"/>
    <property type="molecule type" value="Genomic_DNA"/>
</dbReference>
<name>Q6MDU4_PARUW</name>
<protein>
    <submittedName>
        <fullName evidence="1">Uncharacterized protein</fullName>
    </submittedName>
</protein>
<sequence length="92" mass="10972">MKQAILSMKFRWDLLHKKLSQTLKEIVLPLAKMKHFIIIDDVAFDSNAVNAWREVLKDYKVLWIWIKTPLPILEEREKLRGNRMHGTARAQF</sequence>
<dbReference type="InterPro" id="IPR027417">
    <property type="entry name" value="P-loop_NTPase"/>
</dbReference>
<dbReference type="SUPFAM" id="SSF52540">
    <property type="entry name" value="P-loop containing nucleoside triphosphate hydrolases"/>
    <property type="match status" value="1"/>
</dbReference>
<reference evidence="1 2" key="1">
    <citation type="journal article" date="2004" name="Science">
        <title>Illuminating the evolutionary history of chlamydiae.</title>
        <authorList>
            <person name="Horn M."/>
            <person name="Collingro A."/>
            <person name="Schmitz-Esser S."/>
            <person name="Beier C.L."/>
            <person name="Purkhold U."/>
            <person name="Fartmann B."/>
            <person name="Brandt P."/>
            <person name="Nyakatura G.J."/>
            <person name="Droege M."/>
            <person name="Frishman D."/>
            <person name="Rattei T."/>
            <person name="Mewes H."/>
            <person name="Wagner M."/>
        </authorList>
    </citation>
    <scope>NUCLEOTIDE SEQUENCE [LARGE SCALE GENOMIC DNA]</scope>
    <source>
        <strain evidence="1 2">UWE25</strain>
    </source>
</reference>
<evidence type="ECO:0000313" key="1">
    <source>
        <dbReference type="EMBL" id="CAF23255.1"/>
    </source>
</evidence>
<proteinExistence type="predicted"/>
<dbReference type="AlphaFoldDB" id="Q6MDU4"/>